<dbReference type="RefSeq" id="YP_007236313.2">
    <property type="nucleotide sequence ID" value="NC_019911.2"/>
</dbReference>
<accession>I7K3D6</accession>
<organism evidence="1 2">
    <name type="scientific">Yersinia phage phi80-18</name>
    <dbReference type="NCBI Taxonomy" id="1206559"/>
    <lineage>
        <taxon>Viruses</taxon>
        <taxon>Duplodnaviria</taxon>
        <taxon>Heunggongvirae</taxon>
        <taxon>Uroviricota</taxon>
        <taxon>Caudoviricetes</taxon>
        <taxon>Autographivirales</taxon>
        <taxon>Autonotataviridae</taxon>
        <taxon>Melnykvirinae</taxon>
        <taxon>Pokrovskaiavirus</taxon>
        <taxon>Pokrovskaiavirus pv8018</taxon>
    </lineage>
</organism>
<dbReference type="KEGG" id="vg:36265075"/>
<protein>
    <submittedName>
        <fullName evidence="1">Uncharacterized protein</fullName>
    </submittedName>
</protein>
<evidence type="ECO:0000313" key="2">
    <source>
        <dbReference type="Proteomes" id="UP000002905"/>
    </source>
</evidence>
<keyword evidence="2" id="KW-1185">Reference proteome</keyword>
<dbReference type="GeneID" id="14295963"/>
<dbReference type="OrthoDB" id="954at542835"/>
<dbReference type="RefSeq" id="YP_007236310.2">
    <property type="nucleotide sequence ID" value="NC_019911.2"/>
</dbReference>
<sequence length="76" mass="8509">MSTTQSNWITNKGRVRAPFKAGTKIDVRLRVSHATGGFAERRGVTCGKEIVDWTIEGINGDVLEYRLAEKQNEKES</sequence>
<name>I7K3D6_9CAUD</name>
<dbReference type="Proteomes" id="UP000002905">
    <property type="component" value="Segment"/>
</dbReference>
<evidence type="ECO:0000313" key="1">
    <source>
        <dbReference type="EMBL" id="CCI88846.2"/>
    </source>
</evidence>
<dbReference type="KEGG" id="vg:14295963"/>
<proteinExistence type="predicted"/>
<dbReference type="EMBL" id="HE956710">
    <property type="protein sequence ID" value="CCI88846.2"/>
    <property type="molecule type" value="Genomic_DNA"/>
</dbReference>
<reference evidence="1 2" key="1">
    <citation type="submission" date="2012-06" db="EMBL/GenBank/DDBJ databases">
        <title>Genomic characterization of five bacteriophages specific for Yersinia species.</title>
        <authorList>
            <person name="Skurnik M."/>
            <person name="Nawaz A."/>
            <person name="Happonen L."/>
            <person name="Butcher S."/>
            <person name="Mattinen L."/>
        </authorList>
    </citation>
    <scope>NUCLEOTIDE SEQUENCE [LARGE SCALE GENOMIC DNA]</scope>
</reference>
<gene>
    <name evidence="1" type="primary">g10</name>
    <name evidence="1" type="ORF">BN109_007</name>
</gene>